<dbReference type="InterPro" id="IPR011701">
    <property type="entry name" value="MFS"/>
</dbReference>
<dbReference type="AlphaFoldDB" id="A0A3D8IU47"/>
<evidence type="ECO:0000313" key="9">
    <source>
        <dbReference type="EMBL" id="RDU68807.1"/>
    </source>
</evidence>
<evidence type="ECO:0000256" key="4">
    <source>
        <dbReference type="ARBA" id="ARBA00022692"/>
    </source>
</evidence>
<keyword evidence="4 7" id="KW-0812">Transmembrane</keyword>
<name>A0A3D8IU47_9HELI</name>
<feature type="transmembrane region" description="Helical" evidence="7">
    <location>
        <begin position="270"/>
        <end position="287"/>
    </location>
</feature>
<evidence type="ECO:0000313" key="10">
    <source>
        <dbReference type="Proteomes" id="UP000257067"/>
    </source>
</evidence>
<proteinExistence type="predicted"/>
<feature type="domain" description="Major facilitator superfamily (MFS) profile" evidence="8">
    <location>
        <begin position="1"/>
        <end position="382"/>
    </location>
</feature>
<feature type="transmembrane region" description="Helical" evidence="7">
    <location>
        <begin position="101"/>
        <end position="119"/>
    </location>
</feature>
<dbReference type="PANTHER" id="PTHR23517:SF2">
    <property type="entry name" value="MULTIDRUG RESISTANCE PROTEIN MDTH"/>
    <property type="match status" value="1"/>
</dbReference>
<dbReference type="EMBL" id="NXLU01000006">
    <property type="protein sequence ID" value="RDU68807.1"/>
    <property type="molecule type" value="Genomic_DNA"/>
</dbReference>
<dbReference type="PANTHER" id="PTHR23517">
    <property type="entry name" value="RESISTANCE PROTEIN MDTM, PUTATIVE-RELATED-RELATED"/>
    <property type="match status" value="1"/>
</dbReference>
<sequence>MSLFKSTLPLSLISALRFLGLFLVIPTIAVYVNSLGATPLMIGLAVGGYALTQIIFQTPFGILGDKFDKRAIIAFGLIVFVIGSLICAMSETIYWLVAGRLIQGMGAISSLISALISDLTPEEHRTKAMAIMGGAISISFLLSMLIGPLIGGSFGLNVLFYIAALCSLLSLLILLFKVPKSSKITYSYLSDTHLKHYLKDKNLWMMYMSSFLQKALANLAFVIIPLVLHKDFAISESDLWKFYAPAGIIGILAMAPASIFAEKYGHYKNVMIAGIIAFIFCFVLFFYSDYIQSLWLFVIGIIVFFIGFDIHEPIMQSLASKYPRASQRSSALGLFTTFGFLGSFMGAVLGGVLYNYIGIFWLSLLIALISCLWILALGLGLKNPKKCKTLFLKGIKDLNKASRFNGIEDLYLAGDTLCIKYDPQIINEEAIKEKFK</sequence>
<dbReference type="InterPro" id="IPR036259">
    <property type="entry name" value="MFS_trans_sf"/>
</dbReference>
<dbReference type="OrthoDB" id="9764259at2"/>
<keyword evidence="2" id="KW-0813">Transport</keyword>
<dbReference type="GO" id="GO:0005886">
    <property type="term" value="C:plasma membrane"/>
    <property type="evidence" value="ECO:0007669"/>
    <property type="project" value="UniProtKB-SubCell"/>
</dbReference>
<feature type="transmembrane region" description="Helical" evidence="7">
    <location>
        <begin position="38"/>
        <end position="60"/>
    </location>
</feature>
<reference evidence="9 10" key="1">
    <citation type="submission" date="2018-04" db="EMBL/GenBank/DDBJ databases">
        <title>Novel Campyloabacter and Helicobacter Species and Strains.</title>
        <authorList>
            <person name="Mannion A.J."/>
            <person name="Shen Z."/>
            <person name="Fox J.G."/>
        </authorList>
    </citation>
    <scope>NUCLEOTIDE SEQUENCE [LARGE SCALE GENOMIC DNA]</scope>
    <source>
        <strain evidence="9 10">ATCC 700242</strain>
    </source>
</reference>
<evidence type="ECO:0000256" key="6">
    <source>
        <dbReference type="ARBA" id="ARBA00023136"/>
    </source>
</evidence>
<evidence type="ECO:0000256" key="7">
    <source>
        <dbReference type="SAM" id="Phobius"/>
    </source>
</evidence>
<dbReference type="CDD" id="cd17472">
    <property type="entry name" value="MFS_YajR_like"/>
    <property type="match status" value="1"/>
</dbReference>
<feature type="transmembrane region" description="Helical" evidence="7">
    <location>
        <begin position="131"/>
        <end position="152"/>
    </location>
</feature>
<keyword evidence="5 7" id="KW-1133">Transmembrane helix</keyword>
<keyword evidence="3" id="KW-1003">Cell membrane</keyword>
<feature type="transmembrane region" description="Helical" evidence="7">
    <location>
        <begin position="204"/>
        <end position="228"/>
    </location>
</feature>
<feature type="transmembrane region" description="Helical" evidence="7">
    <location>
        <begin position="359"/>
        <end position="381"/>
    </location>
</feature>
<feature type="transmembrane region" description="Helical" evidence="7">
    <location>
        <begin position="331"/>
        <end position="353"/>
    </location>
</feature>
<dbReference type="InterPro" id="IPR020846">
    <property type="entry name" value="MFS_dom"/>
</dbReference>
<protein>
    <submittedName>
        <fullName evidence="9">MFS transporter</fullName>
    </submittedName>
</protein>
<accession>A0A3D8IU47</accession>
<evidence type="ECO:0000256" key="3">
    <source>
        <dbReference type="ARBA" id="ARBA00022475"/>
    </source>
</evidence>
<evidence type="ECO:0000256" key="5">
    <source>
        <dbReference type="ARBA" id="ARBA00022989"/>
    </source>
</evidence>
<dbReference type="RefSeq" id="WP_104723352.1">
    <property type="nucleotide sequence ID" value="NZ_FZNE01000001.1"/>
</dbReference>
<dbReference type="Gene3D" id="1.20.1250.20">
    <property type="entry name" value="MFS general substrate transporter like domains"/>
    <property type="match status" value="1"/>
</dbReference>
<feature type="transmembrane region" description="Helical" evidence="7">
    <location>
        <begin position="293"/>
        <end position="310"/>
    </location>
</feature>
<feature type="transmembrane region" description="Helical" evidence="7">
    <location>
        <begin position="158"/>
        <end position="176"/>
    </location>
</feature>
<organism evidence="9 10">
    <name type="scientific">Helicobacter cholecystus</name>
    <dbReference type="NCBI Taxonomy" id="45498"/>
    <lineage>
        <taxon>Bacteria</taxon>
        <taxon>Pseudomonadati</taxon>
        <taxon>Campylobacterota</taxon>
        <taxon>Epsilonproteobacteria</taxon>
        <taxon>Campylobacterales</taxon>
        <taxon>Helicobacteraceae</taxon>
        <taxon>Helicobacter</taxon>
    </lineage>
</organism>
<keyword evidence="10" id="KW-1185">Reference proteome</keyword>
<feature type="transmembrane region" description="Helical" evidence="7">
    <location>
        <begin position="12"/>
        <end position="32"/>
    </location>
</feature>
<dbReference type="PROSITE" id="PS50850">
    <property type="entry name" value="MFS"/>
    <property type="match status" value="1"/>
</dbReference>
<feature type="transmembrane region" description="Helical" evidence="7">
    <location>
        <begin position="72"/>
        <end position="95"/>
    </location>
</feature>
<evidence type="ECO:0000256" key="2">
    <source>
        <dbReference type="ARBA" id="ARBA00022448"/>
    </source>
</evidence>
<keyword evidence="6 7" id="KW-0472">Membrane</keyword>
<dbReference type="InterPro" id="IPR050171">
    <property type="entry name" value="MFS_Transporters"/>
</dbReference>
<gene>
    <name evidence="9" type="ORF">CQA62_05300</name>
</gene>
<dbReference type="Pfam" id="PF07690">
    <property type="entry name" value="MFS_1"/>
    <property type="match status" value="1"/>
</dbReference>
<feature type="transmembrane region" description="Helical" evidence="7">
    <location>
        <begin position="240"/>
        <end position="261"/>
    </location>
</feature>
<comment type="caution">
    <text evidence="9">The sequence shown here is derived from an EMBL/GenBank/DDBJ whole genome shotgun (WGS) entry which is preliminary data.</text>
</comment>
<comment type="subcellular location">
    <subcellularLocation>
        <location evidence="1">Cell membrane</location>
        <topology evidence="1">Multi-pass membrane protein</topology>
    </subcellularLocation>
</comment>
<dbReference type="Proteomes" id="UP000257067">
    <property type="component" value="Unassembled WGS sequence"/>
</dbReference>
<evidence type="ECO:0000256" key="1">
    <source>
        <dbReference type="ARBA" id="ARBA00004651"/>
    </source>
</evidence>
<dbReference type="GO" id="GO:0022857">
    <property type="term" value="F:transmembrane transporter activity"/>
    <property type="evidence" value="ECO:0007669"/>
    <property type="project" value="InterPro"/>
</dbReference>
<evidence type="ECO:0000259" key="8">
    <source>
        <dbReference type="PROSITE" id="PS50850"/>
    </source>
</evidence>
<dbReference type="SUPFAM" id="SSF103473">
    <property type="entry name" value="MFS general substrate transporter"/>
    <property type="match status" value="1"/>
</dbReference>